<dbReference type="PANTHER" id="PTHR30290:SF38">
    <property type="entry name" value="D,D-DIPEPTIDE-BINDING PERIPLASMIC PROTEIN DDPA-RELATED"/>
    <property type="match status" value="1"/>
</dbReference>
<gene>
    <name evidence="3" type="ORF">GMB86_04075</name>
</gene>
<dbReference type="Gene3D" id="3.40.190.10">
    <property type="entry name" value="Periplasmic binding protein-like II"/>
    <property type="match status" value="1"/>
</dbReference>
<dbReference type="InterPro" id="IPR000914">
    <property type="entry name" value="SBP_5_dom"/>
</dbReference>
<dbReference type="Gene3D" id="3.90.76.10">
    <property type="entry name" value="Dipeptide-binding Protein, Domain 1"/>
    <property type="match status" value="1"/>
</dbReference>
<evidence type="ECO:0000313" key="4">
    <source>
        <dbReference type="Proteomes" id="UP000440978"/>
    </source>
</evidence>
<proteinExistence type="predicted"/>
<evidence type="ECO:0000259" key="2">
    <source>
        <dbReference type="Pfam" id="PF00496"/>
    </source>
</evidence>
<reference evidence="3 4" key="1">
    <citation type="submission" date="2019-11" db="EMBL/GenBank/DDBJ databases">
        <title>Terrilactibacillus tamarindus sp. nov. BCM23-1 isolated from bark of Tamarindus indica.</title>
        <authorList>
            <person name="Kingkaew E."/>
            <person name="Tanasupawat S."/>
        </authorList>
    </citation>
    <scope>NUCLEOTIDE SEQUENCE [LARGE SCALE GENOMIC DNA]</scope>
    <source>
        <strain evidence="3 4">BCM23-1</strain>
    </source>
</reference>
<dbReference type="PANTHER" id="PTHR30290">
    <property type="entry name" value="PERIPLASMIC BINDING COMPONENT OF ABC TRANSPORTER"/>
    <property type="match status" value="1"/>
</dbReference>
<dbReference type="OrthoDB" id="9796817at2"/>
<feature type="domain" description="Solute-binding protein family 5" evidence="2">
    <location>
        <begin position="71"/>
        <end position="429"/>
    </location>
</feature>
<dbReference type="AlphaFoldDB" id="A0A6N8CMD9"/>
<dbReference type="GO" id="GO:0042938">
    <property type="term" value="P:dipeptide transport"/>
    <property type="evidence" value="ECO:0007669"/>
    <property type="project" value="TreeGrafter"/>
</dbReference>
<protein>
    <submittedName>
        <fullName evidence="3">ABC transporter substrate-binding protein</fullName>
    </submittedName>
</protein>
<accession>A0A6N8CMD9</accession>
<keyword evidence="1" id="KW-0732">Signal</keyword>
<dbReference type="CDD" id="cd08512">
    <property type="entry name" value="PBP2_NikA_DppA_OppA_like_7"/>
    <property type="match status" value="1"/>
</dbReference>
<name>A0A6N8CMD9_9BACI</name>
<sequence>MLFSIITACAKNSNAPSSKKDSKYKVDSSLTVAISADQGTLDPAVTMDNSAWKITYPAYERLVDFDGENTKVKAGLAKDWSVSKDGKTWTFHLNSGHKFADGTSVDANAVKFSFERLLKVAKGPASVYSEISKVDAPSSDTVVFTLKQNFPPFLSTLAANYVNIVNPKVMDKEKDGDMGQGYLANHTMGSGPYQLTTWKKGEYIQLGLNPHSTVKPALKKVTFKIVSDPSAQKLQLQKGDVDIAEGVPVDQIESLKSMKNVTLLQKPSLLVDYVYINSSKGNDALKNKKVRQALNYGIDYPSLIKAVQQGYATQSRGPIPKGLWGYDSSAKQYQLDVDKAKSLLKEAGVFNVTLKLLYSDNNPWWETEALTIQSQLATIGVKVKLNKVAYATSRDMMDKGDFDLALGVWSPDFADPFAFMNFWYDSKNFGLAGDRAFYKNTKVDQLLAEAATSNDQSKREALYKDIQTIVIDDAPYILLYQKDYLLPINKNVKGFVFNPMLQGIYNLQDMSK</sequence>
<evidence type="ECO:0000256" key="1">
    <source>
        <dbReference type="ARBA" id="ARBA00022729"/>
    </source>
</evidence>
<comment type="caution">
    <text evidence="3">The sequence shown here is derived from an EMBL/GenBank/DDBJ whole genome shotgun (WGS) entry which is preliminary data.</text>
</comment>
<dbReference type="GO" id="GO:0030288">
    <property type="term" value="C:outer membrane-bounded periplasmic space"/>
    <property type="evidence" value="ECO:0007669"/>
    <property type="project" value="TreeGrafter"/>
</dbReference>
<dbReference type="Proteomes" id="UP000440978">
    <property type="component" value="Unassembled WGS sequence"/>
</dbReference>
<organism evidence="3 4">
    <name type="scientific">Terrilactibacillus tamarindi</name>
    <dbReference type="NCBI Taxonomy" id="2599694"/>
    <lineage>
        <taxon>Bacteria</taxon>
        <taxon>Bacillati</taxon>
        <taxon>Bacillota</taxon>
        <taxon>Bacilli</taxon>
        <taxon>Bacillales</taxon>
        <taxon>Bacillaceae</taxon>
        <taxon>Terrilactibacillus</taxon>
    </lineage>
</organism>
<keyword evidence="4" id="KW-1185">Reference proteome</keyword>
<dbReference type="InterPro" id="IPR030678">
    <property type="entry name" value="Peptide/Ni-bd"/>
</dbReference>
<dbReference type="Gene3D" id="3.10.105.10">
    <property type="entry name" value="Dipeptide-binding Protein, Domain 3"/>
    <property type="match status" value="1"/>
</dbReference>
<dbReference type="SUPFAM" id="SSF53850">
    <property type="entry name" value="Periplasmic binding protein-like II"/>
    <property type="match status" value="1"/>
</dbReference>
<evidence type="ECO:0000313" key="3">
    <source>
        <dbReference type="EMBL" id="MTT31192.1"/>
    </source>
</evidence>
<dbReference type="GO" id="GO:1904680">
    <property type="term" value="F:peptide transmembrane transporter activity"/>
    <property type="evidence" value="ECO:0007669"/>
    <property type="project" value="TreeGrafter"/>
</dbReference>
<dbReference type="EMBL" id="WNHB01000004">
    <property type="protein sequence ID" value="MTT31192.1"/>
    <property type="molecule type" value="Genomic_DNA"/>
</dbReference>
<dbReference type="Pfam" id="PF00496">
    <property type="entry name" value="SBP_bac_5"/>
    <property type="match status" value="1"/>
</dbReference>
<dbReference type="InterPro" id="IPR039424">
    <property type="entry name" value="SBP_5"/>
</dbReference>
<dbReference type="PIRSF" id="PIRSF002741">
    <property type="entry name" value="MppA"/>
    <property type="match status" value="1"/>
</dbReference>
<dbReference type="GO" id="GO:0043190">
    <property type="term" value="C:ATP-binding cassette (ABC) transporter complex"/>
    <property type="evidence" value="ECO:0007669"/>
    <property type="project" value="InterPro"/>
</dbReference>